<accession>A0A8J5LE71</accession>
<evidence type="ECO:0000313" key="2">
    <source>
        <dbReference type="EMBL" id="KAG6514879.1"/>
    </source>
</evidence>
<reference evidence="2 3" key="1">
    <citation type="submission" date="2020-08" db="EMBL/GenBank/DDBJ databases">
        <title>Plant Genome Project.</title>
        <authorList>
            <person name="Zhang R.-G."/>
        </authorList>
    </citation>
    <scope>NUCLEOTIDE SEQUENCE [LARGE SCALE GENOMIC DNA]</scope>
    <source>
        <tissue evidence="2">Rhizome</tissue>
    </source>
</reference>
<sequence length="200" mass="22883">MAGGDHREWENRHFLFHDELSALIFQNPADGGAASLDGSFSSPLASFADCRSDYRDSGAENAGHPSALHRDQEAYQLFAVIKHLDIITLDSWIGGRFRALGMTVLWSLAWGAATVLLVVWIVRTLNWAWREPRRLERALRAQGLDGSPYRFPFGDVKENNRLLQEVRAKPMPLHSHDIIPRLLPVFHRHYRQYGKLRVFL</sequence>
<gene>
    <name evidence="2" type="ORF">ZIOFF_025254</name>
</gene>
<keyword evidence="1" id="KW-0812">Transmembrane</keyword>
<dbReference type="AlphaFoldDB" id="A0A8J5LE71"/>
<keyword evidence="3" id="KW-1185">Reference proteome</keyword>
<dbReference type="Proteomes" id="UP000734854">
    <property type="component" value="Unassembled WGS sequence"/>
</dbReference>
<protein>
    <submittedName>
        <fullName evidence="2">Uncharacterized protein</fullName>
    </submittedName>
</protein>
<proteinExistence type="predicted"/>
<keyword evidence="1" id="KW-0472">Membrane</keyword>
<name>A0A8J5LE71_ZINOF</name>
<evidence type="ECO:0000256" key="1">
    <source>
        <dbReference type="SAM" id="Phobius"/>
    </source>
</evidence>
<keyword evidence="1" id="KW-1133">Transmembrane helix</keyword>
<comment type="caution">
    <text evidence="2">The sequence shown here is derived from an EMBL/GenBank/DDBJ whole genome shotgun (WGS) entry which is preliminary data.</text>
</comment>
<dbReference type="EMBL" id="JACMSC010000007">
    <property type="protein sequence ID" value="KAG6514879.1"/>
    <property type="molecule type" value="Genomic_DNA"/>
</dbReference>
<evidence type="ECO:0000313" key="3">
    <source>
        <dbReference type="Proteomes" id="UP000734854"/>
    </source>
</evidence>
<organism evidence="2 3">
    <name type="scientific">Zingiber officinale</name>
    <name type="common">Ginger</name>
    <name type="synonym">Amomum zingiber</name>
    <dbReference type="NCBI Taxonomy" id="94328"/>
    <lineage>
        <taxon>Eukaryota</taxon>
        <taxon>Viridiplantae</taxon>
        <taxon>Streptophyta</taxon>
        <taxon>Embryophyta</taxon>
        <taxon>Tracheophyta</taxon>
        <taxon>Spermatophyta</taxon>
        <taxon>Magnoliopsida</taxon>
        <taxon>Liliopsida</taxon>
        <taxon>Zingiberales</taxon>
        <taxon>Zingiberaceae</taxon>
        <taxon>Zingiber</taxon>
    </lineage>
</organism>
<feature type="transmembrane region" description="Helical" evidence="1">
    <location>
        <begin position="104"/>
        <end position="125"/>
    </location>
</feature>